<organism evidence="3">
    <name type="scientific">Trypanosoma congolense (strain IL3000)</name>
    <dbReference type="NCBI Taxonomy" id="1068625"/>
    <lineage>
        <taxon>Eukaryota</taxon>
        <taxon>Discoba</taxon>
        <taxon>Euglenozoa</taxon>
        <taxon>Kinetoplastea</taxon>
        <taxon>Metakinetoplastina</taxon>
        <taxon>Trypanosomatida</taxon>
        <taxon>Trypanosomatidae</taxon>
        <taxon>Trypanosoma</taxon>
        <taxon>Nannomonas</taxon>
    </lineage>
</organism>
<gene>
    <name evidence="3" type="ORF">TCIL3000_7_5110</name>
</gene>
<reference evidence="3" key="1">
    <citation type="journal article" date="2012" name="Proc. Natl. Acad. Sci. U.S.A.">
        <title>Antigenic diversity is generated by distinct evolutionary mechanisms in African trypanosome species.</title>
        <authorList>
            <person name="Jackson A.P."/>
            <person name="Berry A."/>
            <person name="Aslett M."/>
            <person name="Allison H.C."/>
            <person name="Burton P."/>
            <person name="Vavrova-Anderson J."/>
            <person name="Brown R."/>
            <person name="Browne H."/>
            <person name="Corton N."/>
            <person name="Hauser H."/>
            <person name="Gamble J."/>
            <person name="Gilderthorp R."/>
            <person name="Marcello L."/>
            <person name="McQuillan J."/>
            <person name="Otto T.D."/>
            <person name="Quail M.A."/>
            <person name="Sanders M.J."/>
            <person name="van Tonder A."/>
            <person name="Ginger M.L."/>
            <person name="Field M.C."/>
            <person name="Barry J.D."/>
            <person name="Hertz-Fowler C."/>
            <person name="Berriman M."/>
        </authorList>
    </citation>
    <scope>NUCLEOTIDE SEQUENCE</scope>
    <source>
        <strain evidence="3">IL3000</strain>
    </source>
</reference>
<evidence type="ECO:0000256" key="1">
    <source>
        <dbReference type="SAM" id="Coils"/>
    </source>
</evidence>
<protein>
    <submittedName>
        <fullName evidence="3">Uncharacterized protein</fullName>
    </submittedName>
</protein>
<accession>G0UQN6</accession>
<feature type="region of interest" description="Disordered" evidence="2">
    <location>
        <begin position="1"/>
        <end position="68"/>
    </location>
</feature>
<dbReference type="GO" id="GO:0010564">
    <property type="term" value="P:regulation of cell cycle process"/>
    <property type="evidence" value="ECO:0007669"/>
    <property type="project" value="TreeGrafter"/>
</dbReference>
<dbReference type="InterPro" id="IPR039893">
    <property type="entry name" value="CEP120-like"/>
</dbReference>
<dbReference type="AlphaFoldDB" id="G0UQN6"/>
<evidence type="ECO:0000256" key="2">
    <source>
        <dbReference type="SAM" id="MobiDB-lite"/>
    </source>
</evidence>
<keyword evidence="1" id="KW-0175">Coiled coil</keyword>
<feature type="coiled-coil region" evidence="1">
    <location>
        <begin position="95"/>
        <end position="233"/>
    </location>
</feature>
<dbReference type="PANTHER" id="PTHR21574:SF0">
    <property type="entry name" value="CENTROSOMAL PROTEIN OF 120 KDA"/>
    <property type="match status" value="1"/>
</dbReference>
<name>G0UQN6_TRYCI</name>
<dbReference type="GO" id="GO:0005815">
    <property type="term" value="C:microtubule organizing center"/>
    <property type="evidence" value="ECO:0007669"/>
    <property type="project" value="TreeGrafter"/>
</dbReference>
<proteinExistence type="predicted"/>
<dbReference type="EMBL" id="HE575320">
    <property type="protein sequence ID" value="CCC91697.1"/>
    <property type="molecule type" value="Genomic_DNA"/>
</dbReference>
<evidence type="ECO:0000313" key="3">
    <source>
        <dbReference type="EMBL" id="CCC91697.1"/>
    </source>
</evidence>
<dbReference type="PANTHER" id="PTHR21574">
    <property type="entry name" value="CENTROSOMAL PROTEIN OF 120 KDA"/>
    <property type="match status" value="1"/>
</dbReference>
<dbReference type="VEuPathDB" id="TriTrypDB:TcIL3000_7_5110"/>
<sequence>MSTSGSSFEQPSKNGHNSSRPPTPRARQITPLRIVNRGAERPQSPSKTEGAPPLGPTHAFGGADDDRDSAVASMANNIRQTVEYKVAWDLELWRAIEASKLRQQLETQKKKALNELARVVKIREQQAVAGLEVREQEVARREQRLREEEKQMERRKWRLAEMEKDVRCLRQHLTEARRRVGADAKAEVRRAKEDAEHAAELQEQRMRAAEAQAKRADERLQQAQREYLALSEEFHHFRTRQLTAPPDKLSTVEARMRSEFVIEQQALHDRLERRHQEKLQQVEDRCRKLEEENCKLLALSTKRKEQLNQSAEVISRLKRSNRALKERLEARVLGAAGLLESSANVGMKPNQEDAQRGPEDANHPEVALLSSELERLQHERRLIVEGSAGALDEGSDIVRCLDSKIKDLIDQLATHGQVLHPLTVL</sequence>
<feature type="coiled-coil region" evidence="1">
    <location>
        <begin position="272"/>
        <end position="327"/>
    </location>
</feature>
<feature type="compositionally biased region" description="Polar residues" evidence="2">
    <location>
        <begin position="1"/>
        <end position="20"/>
    </location>
</feature>